<evidence type="ECO:0000313" key="8">
    <source>
        <dbReference type="Proteomes" id="UP000326711"/>
    </source>
</evidence>
<evidence type="ECO:0000256" key="4">
    <source>
        <dbReference type="ARBA" id="ARBA00022807"/>
    </source>
</evidence>
<dbReference type="GO" id="GO:0008234">
    <property type="term" value="F:cysteine-type peptidase activity"/>
    <property type="evidence" value="ECO:0007669"/>
    <property type="project" value="UniProtKB-KW"/>
</dbReference>
<evidence type="ECO:0000256" key="5">
    <source>
        <dbReference type="SAM" id="MobiDB-lite"/>
    </source>
</evidence>
<dbReference type="InterPro" id="IPR038765">
    <property type="entry name" value="Papain-like_cys_pep_sf"/>
</dbReference>
<dbReference type="Proteomes" id="UP000326711">
    <property type="component" value="Chromosome"/>
</dbReference>
<evidence type="ECO:0000313" key="7">
    <source>
        <dbReference type="EMBL" id="QFQ03001.1"/>
    </source>
</evidence>
<feature type="domain" description="NlpC/P60" evidence="6">
    <location>
        <begin position="203"/>
        <end position="317"/>
    </location>
</feature>
<gene>
    <name evidence="7" type="primary">iap</name>
    <name evidence="7" type="ORF">CUROG_08265</name>
</gene>
<dbReference type="GO" id="GO:0006508">
    <property type="term" value="P:proteolysis"/>
    <property type="evidence" value="ECO:0007669"/>
    <property type="project" value="UniProtKB-KW"/>
</dbReference>
<keyword evidence="8" id="KW-1185">Reference proteome</keyword>
<dbReference type="EMBL" id="CP045032">
    <property type="protein sequence ID" value="QFQ03001.1"/>
    <property type="molecule type" value="Genomic_DNA"/>
</dbReference>
<dbReference type="RefSeq" id="WP_151903298.1">
    <property type="nucleotide sequence ID" value="NZ_CP045032.1"/>
</dbReference>
<dbReference type="PANTHER" id="PTHR47359">
    <property type="entry name" value="PEPTIDOGLYCAN DL-ENDOPEPTIDASE CWLO"/>
    <property type="match status" value="1"/>
</dbReference>
<dbReference type="KEGG" id="cuo:CUROG_08265"/>
<keyword evidence="3 7" id="KW-0378">Hydrolase</keyword>
<sequence length="317" mass="32244">MNIVSLLEPLASLAPSPMDVGLSARLPTVGDLGVEQIVPSIRAAVEGLAGDAMSAKLGSAVDSVQQSLGVGDELDGIADRGASAVDAAISDITLIAKDCLRDVVEHLLSTSATPGPLAWISGAGVLPLVEEHRLRAQQRLQELGSELGGLTREVEGVEIPHSPGAPVASNSPHPTSTLHSHEEATASIGTAAGGESMVAGAPNAQAAAAVSAAKTALGTPYQWGGNVPGVGLDCSGLTQWAYAQAGVQIPRTADAQAIGMQVSRDQLAPGDLVVWDGHVAMAVGNGQMIEAGDPVQINPVRTENIGMNFLGFYRPTV</sequence>
<dbReference type="PANTHER" id="PTHR47359:SF3">
    <property type="entry name" value="NLP_P60 DOMAIN-CONTAINING PROTEIN-RELATED"/>
    <property type="match status" value="1"/>
</dbReference>
<comment type="similarity">
    <text evidence="1">Belongs to the peptidase C40 family.</text>
</comment>
<dbReference type="SUPFAM" id="SSF54001">
    <property type="entry name" value="Cysteine proteinases"/>
    <property type="match status" value="1"/>
</dbReference>
<name>A0A5J6Z9K8_9CORY</name>
<evidence type="ECO:0000256" key="2">
    <source>
        <dbReference type="ARBA" id="ARBA00022670"/>
    </source>
</evidence>
<proteinExistence type="inferred from homology"/>
<organism evidence="7 8">
    <name type="scientific">Corynebacterium urogenitale</name>
    <dbReference type="NCBI Taxonomy" id="2487892"/>
    <lineage>
        <taxon>Bacteria</taxon>
        <taxon>Bacillati</taxon>
        <taxon>Actinomycetota</taxon>
        <taxon>Actinomycetes</taxon>
        <taxon>Mycobacteriales</taxon>
        <taxon>Corynebacteriaceae</taxon>
        <taxon>Corynebacterium</taxon>
    </lineage>
</organism>
<dbReference type="EC" id="3.4.-.-" evidence="7"/>
<evidence type="ECO:0000259" key="6">
    <source>
        <dbReference type="PROSITE" id="PS51935"/>
    </source>
</evidence>
<dbReference type="InterPro" id="IPR051794">
    <property type="entry name" value="PG_Endopeptidase_C40"/>
</dbReference>
<reference evidence="8" key="1">
    <citation type="submission" date="2019-10" db="EMBL/GenBank/DDBJ databases">
        <title>Complete genome sequence of Corynebacterium urogenitalis DSM 108747, isolated from the genital tract of a cow.</title>
        <authorList>
            <person name="Ruckert C."/>
            <person name="Ballas P."/>
            <person name="Wagener K."/>
            <person name="Drillich M."/>
            <person name="Kaempfer P."/>
            <person name="Busse H.-J."/>
            <person name="Ehling-Schulz M."/>
        </authorList>
    </citation>
    <scope>NUCLEOTIDE SEQUENCE [LARGE SCALE GENOMIC DNA]</scope>
    <source>
        <strain evidence="8">LMM 1652</strain>
    </source>
</reference>
<protein>
    <submittedName>
        <fullName evidence="7">Putative endopeptidase p60</fullName>
        <ecNumber evidence="7">3.4.-.-</ecNumber>
    </submittedName>
</protein>
<dbReference type="Gene3D" id="3.90.1720.10">
    <property type="entry name" value="endopeptidase domain like (from Nostoc punctiforme)"/>
    <property type="match status" value="1"/>
</dbReference>
<dbReference type="InterPro" id="IPR000064">
    <property type="entry name" value="NLP_P60_dom"/>
</dbReference>
<keyword evidence="2" id="KW-0645">Protease</keyword>
<evidence type="ECO:0000256" key="1">
    <source>
        <dbReference type="ARBA" id="ARBA00007074"/>
    </source>
</evidence>
<dbReference type="AlphaFoldDB" id="A0A5J6Z9K8"/>
<feature type="compositionally biased region" description="Polar residues" evidence="5">
    <location>
        <begin position="168"/>
        <end position="178"/>
    </location>
</feature>
<accession>A0A5J6Z9K8</accession>
<feature type="region of interest" description="Disordered" evidence="5">
    <location>
        <begin position="159"/>
        <end position="182"/>
    </location>
</feature>
<keyword evidence="4" id="KW-0788">Thiol protease</keyword>
<dbReference type="PROSITE" id="PS51935">
    <property type="entry name" value="NLPC_P60"/>
    <property type="match status" value="1"/>
</dbReference>
<dbReference type="OrthoDB" id="5177647at2"/>
<dbReference type="Pfam" id="PF00877">
    <property type="entry name" value="NLPC_P60"/>
    <property type="match status" value="1"/>
</dbReference>
<evidence type="ECO:0000256" key="3">
    <source>
        <dbReference type="ARBA" id="ARBA00022801"/>
    </source>
</evidence>